<dbReference type="AlphaFoldDB" id="A0A9J6AJZ2"/>
<dbReference type="Proteomes" id="UP000824120">
    <property type="component" value="Chromosome 2"/>
</dbReference>
<protein>
    <recommendedName>
        <fullName evidence="4">CRM domain-containing protein</fullName>
    </recommendedName>
</protein>
<feature type="compositionally biased region" description="Low complexity" evidence="3">
    <location>
        <begin position="131"/>
        <end position="141"/>
    </location>
</feature>
<dbReference type="InterPro" id="IPR001890">
    <property type="entry name" value="RNA-binding_CRM"/>
</dbReference>
<dbReference type="Gene3D" id="3.30.110.60">
    <property type="entry name" value="YhbY-like"/>
    <property type="match status" value="1"/>
</dbReference>
<evidence type="ECO:0000313" key="6">
    <source>
        <dbReference type="Proteomes" id="UP000824120"/>
    </source>
</evidence>
<feature type="region of interest" description="Disordered" evidence="3">
    <location>
        <begin position="351"/>
        <end position="377"/>
    </location>
</feature>
<evidence type="ECO:0000256" key="1">
    <source>
        <dbReference type="ARBA" id="ARBA00022884"/>
    </source>
</evidence>
<gene>
    <name evidence="5" type="ORF">H5410_009561</name>
</gene>
<evidence type="ECO:0000259" key="4">
    <source>
        <dbReference type="PROSITE" id="PS51295"/>
    </source>
</evidence>
<dbReference type="SMART" id="SM01103">
    <property type="entry name" value="CRS1_YhbY"/>
    <property type="match status" value="1"/>
</dbReference>
<evidence type="ECO:0000313" key="5">
    <source>
        <dbReference type="EMBL" id="KAG5624343.1"/>
    </source>
</evidence>
<reference evidence="5 6" key="1">
    <citation type="submission" date="2020-09" db="EMBL/GenBank/DDBJ databases">
        <title>De no assembly of potato wild relative species, Solanum commersonii.</title>
        <authorList>
            <person name="Cho K."/>
        </authorList>
    </citation>
    <scope>NUCLEOTIDE SEQUENCE [LARGE SCALE GENOMIC DNA]</scope>
    <source>
        <strain evidence="5">LZ3.2</strain>
        <tissue evidence="5">Leaf</tissue>
    </source>
</reference>
<keyword evidence="6" id="KW-1185">Reference proteome</keyword>
<feature type="region of interest" description="Disordered" evidence="3">
    <location>
        <begin position="235"/>
        <end position="259"/>
    </location>
</feature>
<dbReference type="PROSITE" id="PS51295">
    <property type="entry name" value="CRM"/>
    <property type="match status" value="1"/>
</dbReference>
<dbReference type="SUPFAM" id="SSF75471">
    <property type="entry name" value="YhbY-like"/>
    <property type="match status" value="1"/>
</dbReference>
<feature type="region of interest" description="Disordered" evidence="3">
    <location>
        <begin position="123"/>
        <end position="148"/>
    </location>
</feature>
<name>A0A9J6AJZ2_SOLCO</name>
<comment type="caution">
    <text evidence="5">The sequence shown here is derived from an EMBL/GenBank/DDBJ whole genome shotgun (WGS) entry which is preliminary data.</text>
</comment>
<evidence type="ECO:0000256" key="2">
    <source>
        <dbReference type="PROSITE-ProRule" id="PRU00626"/>
    </source>
</evidence>
<proteinExistence type="predicted"/>
<dbReference type="GO" id="GO:0003723">
    <property type="term" value="F:RNA binding"/>
    <property type="evidence" value="ECO:0007669"/>
    <property type="project" value="UniProtKB-UniRule"/>
</dbReference>
<dbReference type="OrthoDB" id="551352at2759"/>
<sequence>MQSLKLHVLKLTQNIETLQSRLAINEEMVHIQSPDIVDRQVPVAGISHAAGGTNYQSSLASPTEVKINPFIVHYILLLLKEQFMFPVASHIFDACWIRDPLSAIYKCVLIERSLFGFYIQDSGDAAEDTDPSSQKELSSDSSDTDHNSQQEFPIDPFFQYEGKVEAVGDTIQPQHQSISSIKESKSMFNVNVDQKTFGSAVSESVSKSSKGEVKIHFSETRSFNKPWEVDNKKEVSQLPSVKPQQALRSTRSRSEGMPTRKVQLSNRERLLLRKQALKMKKQPVLAVGRSNIVTGVAKNIKEHFKKYPLAIVNVKGRAKGTSVREVVFKLEQATGAVLVSQEPSKVILYRGWGPGGERGASNGNDTRNSRNSREQKELMSISPELISAIRLECGLQSNHDMEIVS</sequence>
<dbReference type="InterPro" id="IPR035920">
    <property type="entry name" value="YhbY-like_sf"/>
</dbReference>
<accession>A0A9J6AJZ2</accession>
<dbReference type="Pfam" id="PF01985">
    <property type="entry name" value="CRS1_YhbY"/>
    <property type="match status" value="1"/>
</dbReference>
<dbReference type="EMBL" id="JACXVP010000002">
    <property type="protein sequence ID" value="KAG5624343.1"/>
    <property type="molecule type" value="Genomic_DNA"/>
</dbReference>
<keyword evidence="1 2" id="KW-0694">RNA-binding</keyword>
<feature type="compositionally biased region" description="Basic and acidic residues" evidence="3">
    <location>
        <begin position="367"/>
        <end position="377"/>
    </location>
</feature>
<evidence type="ECO:0000256" key="3">
    <source>
        <dbReference type="SAM" id="MobiDB-lite"/>
    </source>
</evidence>
<feature type="domain" description="CRM" evidence="4">
    <location>
        <begin position="262"/>
        <end position="361"/>
    </location>
</feature>
<feature type="compositionally biased region" description="Polar residues" evidence="3">
    <location>
        <begin position="237"/>
        <end position="249"/>
    </location>
</feature>
<organism evidence="5 6">
    <name type="scientific">Solanum commersonii</name>
    <name type="common">Commerson's wild potato</name>
    <name type="synonym">Commerson's nightshade</name>
    <dbReference type="NCBI Taxonomy" id="4109"/>
    <lineage>
        <taxon>Eukaryota</taxon>
        <taxon>Viridiplantae</taxon>
        <taxon>Streptophyta</taxon>
        <taxon>Embryophyta</taxon>
        <taxon>Tracheophyta</taxon>
        <taxon>Spermatophyta</taxon>
        <taxon>Magnoliopsida</taxon>
        <taxon>eudicotyledons</taxon>
        <taxon>Gunneridae</taxon>
        <taxon>Pentapetalae</taxon>
        <taxon>asterids</taxon>
        <taxon>lamiids</taxon>
        <taxon>Solanales</taxon>
        <taxon>Solanaceae</taxon>
        <taxon>Solanoideae</taxon>
        <taxon>Solaneae</taxon>
        <taxon>Solanum</taxon>
    </lineage>
</organism>